<feature type="region of interest" description="Disordered" evidence="14">
    <location>
        <begin position="278"/>
        <end position="321"/>
    </location>
</feature>
<comment type="similarity">
    <text evidence="9">Belongs to the cationic peptide 01 (latrotoxin) family. 03 (alpha-latrotoxin) subfamily.</text>
</comment>
<dbReference type="Pfam" id="PF00644">
    <property type="entry name" value="PARP"/>
    <property type="match status" value="1"/>
</dbReference>
<dbReference type="InterPro" id="IPR012317">
    <property type="entry name" value="Poly(ADP-ribose)pol_cat_dom"/>
</dbReference>
<comment type="subunit">
    <text evidence="10">Homotetramer in membranes.</text>
</comment>
<dbReference type="SUPFAM" id="SSF142921">
    <property type="entry name" value="WGR domain-like"/>
    <property type="match status" value="1"/>
</dbReference>
<protein>
    <recommendedName>
        <fullName evidence="12">Poly [ADP-ribose] polymerase</fullName>
        <shortName evidence="12">PARP</shortName>
        <ecNumber evidence="12">2.4.2.-</ecNumber>
    </recommendedName>
</protein>
<gene>
    <name evidence="18" type="primary">LOC108863629</name>
</gene>
<keyword evidence="12" id="KW-0808">Transferase</keyword>
<feature type="compositionally biased region" description="Basic and acidic residues" evidence="14">
    <location>
        <begin position="423"/>
        <end position="442"/>
    </location>
</feature>
<dbReference type="GO" id="GO:0006887">
    <property type="term" value="P:exocytosis"/>
    <property type="evidence" value="ECO:0007669"/>
    <property type="project" value="UniProtKB-KW"/>
</dbReference>
<evidence type="ECO:0000256" key="10">
    <source>
        <dbReference type="ARBA" id="ARBA00049715"/>
    </source>
</evidence>
<sequence length="2532" mass="279956">MGALSKYKLTLRNARGPSARQDPKTETPPPAKTVENGSAEKGIEPEIPVAPKTTGEPSVIAKKTPRKKKVGKVTAEAPAAGAATTRAATPVVTASKSQPKPPAKAPEPREKRSRTATQPFQSSMIDQIQQVTAESTRGKKKKKESSSDAAAVVLYDPGEFLAVRSEGDGFFICRALEKITPSSGNIKIEWLDNVKQSSKNHYALDYCDIIDRETILTNLKLKRIGHLLYSLPDEERTRTMNILDRAIKVQKGELPPPDPKDVTADGLDVSLVTEAEAGTAKKIPAGKDEKPGPKAQKRGRKNQRKKSAKSKDDSLSEDGDDDFLEVLPAKVPKVKEPKPFPKGVIYLKGDFLAVRNASDGYYTCKVVTNIHQDSRTAHIQWMYEDPDCPNTYVLDYHDTIQTESILTKLAVTRRDRGRIQLTNAEKKRAEKALDESREKSRSGIENGIPHSKSNTSTRRNGTEPEKIKSESPAGMRLTIRRVNDDHSSSLLAADIPQMTEDPLWDHNNPEGGAISPTSDSTDRLFACVFQRDHVGLRRLLSSAQVVSPYMYQSVHVHKLALSYAVEAHDVASIRILLGRDCDIKTCKKQTNLMWCQGGERNKKEGNGALLRDYVLDSPLSKEAAISQVRGIALEKGVRIDVLEELLGKDAVSEANAIKALENGNYDLAVSIAAALRPTDSEKGSSLIRRILVTGGLEANDLFTEINSNQTTVFHLLMAMPNLDVLSNVLYSSRRVNMDQSIRDLLTKRDRLGRTPIHYAAAARTTSTLEWLIDRGANLYQVDNDGRNVLHMIAAHGRVESLTLLIKLSGIAHLDDSDRYGQSPLHRAILSCQPRMLERLLAFGADANKPLGSHSDRVTPLMLAAQRGNHLQMLISLLKFVDRVDGQDKRERSALIHAAMNGHTAAACLLLRHGANPHLADNSGNCALHHAAAYGHLFVVKLLVEIANLSPAQLNDAKMCSLEVAFRKGHIGLVKYMLGLGCFARGFDCGFGETLLTSCILMGDLLEPTQVARFEVLLKSCPQLALKTDSQGNNLFHRLVHMEHRIMLQQLHKNDDTLEEHHECLADIVDLVLALPVAEKALAAGNNEKETPVSTALSYGCIWFAARYGQASLSTFRSAFKSENALKKLAMHCASYSTTDLMCPLVDNKTDVESLKKISRSLLQKGINLLSVALQSAEDVQVPWKVDNVCSFIKFLFSALEHESSGPILHEAVRCRSSKFLETILESAGSGLNREARLKDLTALQEAAVRGNSDAVLLLLQNGAKTELMMPPRSADDVATPFFLFCCHPESPFGAEVIRAMVDKGTPDLLALHPATGDTALHYVVQKKNWSVDDRKATVELLLEKGLSASALNLRRQSPLHLAALNNTGCDPSIEFILKKANASIEAVDADNRLPLHYLFLSPSAEDDPIDVCKILVEGSMVPLLNTTADRADLQTVLHNIAAAGATLCCRYVLSLGVSTEVRNKQGNTAAALATLNERAGVLMSLIDRRSIVKEEICRAQPTETNIQSQLIWRYVYPKQTLLMRQALMQAVFEIGKKELDCDGHTEISDANERSPPCNGKREDESFINRSASLRGGDRAGGRHAESPWTSLIPGLLIDQLETVQLPITVAVDAAIRAENYEIALKLLTRIKDLWTLKLILSKQTLLHLAAQQKYSAGQMKVVQALLDKEVVPQALDEHGCCALTYANINWNHVLANFLLDKMGVESAARQGVDLSFRTPLSAIFWRLEKKPLPEPMIDIARRLIRAGADINVLSCYPVLNLEFPGTVCVSENVMHVTHSAAARISPLIMAVCKKNHATARFLLREGGANPNFVDGQQRNALMYAIKLNDLSMAKLLLNYDYDIREDRFNSVISGCLPSPEATLREDEEIKKYVKTSPVDLGHQDIYGWTIIHHVVAPLPEMTYASTRMLRLLATIKAPLTVPDRNSIVPLHLSAARGVESLTLALQKLISDGNPCPRIAYHGLPPIADDPVMRIVPLRDFNADCEAYEEQQRRKRSTDNGHGGSDRERGLGSIVDPFGLSEPQEWEIVSDVKTKTTYDVHLTKLDRHFIYSFSKLQLLTTLDRGRFVVVERSGRVGDVGTATRTSCSTESEAVQEFCRLFQLRTGAKFEDMSTLRPAPDVFRPVTVNRPSPARELKNNEPASAVIEVLSETRSSKLPKPTQDLLKTTIEGCSRVRSVPADDCLRQALSILEEMRQLSGEKKELEKNSRTEEQQLAGLMLRLAERSHQFHALLPPGEDTENEGGPIGLEQIEPLWSEAQIDAQLNRVTQYLDVQFSRKILRGALYAADEINPLDYVYRSSQCKMQIVPLGCLDMQTVLQYIHNSSEFARRLSGGGKLLGAHDQQDNCGFPQSGRHEQIIRNIYRLSRESEEVIMADGDVGNHWLLWHPVENASLLSVLCRGVQATHLGVGWPTQMKGIKFYDRFEHDTQSKKESDAGTNFELLCQVALGDQNGKPGKANGGNSVALKGRWGPDAADHVSWQSCLLPLGPTVFNGNSDAQERAFNEYVVYKPQQVCIRYLVEYEKTWKLRTTTD</sequence>
<feature type="repeat" description="ANK" evidence="11">
    <location>
        <begin position="922"/>
        <end position="944"/>
    </location>
</feature>
<feature type="region of interest" description="Disordered" evidence="14">
    <location>
        <begin position="423"/>
        <end position="470"/>
    </location>
</feature>
<keyword evidence="5" id="KW-0800">Toxin</keyword>
<evidence type="ECO:0000256" key="9">
    <source>
        <dbReference type="ARBA" id="ARBA00049657"/>
    </source>
</evidence>
<evidence type="ECO:0000259" key="16">
    <source>
        <dbReference type="PROSITE" id="PS51977"/>
    </source>
</evidence>
<keyword evidence="5" id="KW-0638">Presynaptic neurotoxin</keyword>
<dbReference type="PANTHER" id="PTHR24198">
    <property type="entry name" value="ANKYRIN REPEAT AND PROTEIN KINASE DOMAIN-CONTAINING PROTEIN"/>
    <property type="match status" value="1"/>
</dbReference>
<keyword evidence="5" id="KW-0528">Neurotoxin</keyword>
<dbReference type="InterPro" id="IPR008893">
    <property type="entry name" value="WGR_domain"/>
</dbReference>
<dbReference type="PROSITE" id="PS51059">
    <property type="entry name" value="PARP_CATALYTIC"/>
    <property type="match status" value="1"/>
</dbReference>
<dbReference type="Pfam" id="PF12796">
    <property type="entry name" value="Ank_2"/>
    <property type="match status" value="3"/>
</dbReference>
<dbReference type="SUPFAM" id="SSF56399">
    <property type="entry name" value="ADP-ribosylation"/>
    <property type="match status" value="1"/>
</dbReference>
<feature type="coiled-coil region" evidence="13">
    <location>
        <begin position="2186"/>
        <end position="2220"/>
    </location>
</feature>
<evidence type="ECO:0000256" key="1">
    <source>
        <dbReference type="ARBA" id="ARBA00004175"/>
    </source>
</evidence>
<comment type="subcellular location">
    <subcellularLocation>
        <location evidence="1">Target cell membrane</location>
    </subcellularLocation>
</comment>
<keyword evidence="7" id="KW-0472">Membrane</keyword>
<feature type="region of interest" description="Disordered" evidence="14">
    <location>
        <begin position="1545"/>
        <end position="1565"/>
    </location>
</feature>
<evidence type="ECO:0000256" key="5">
    <source>
        <dbReference type="ARBA" id="ARBA00023028"/>
    </source>
</evidence>
<feature type="repeat" description="ANK" evidence="11">
    <location>
        <begin position="1238"/>
        <end position="1270"/>
    </location>
</feature>
<feature type="region of interest" description="Disordered" evidence="14">
    <location>
        <begin position="1986"/>
        <end position="2013"/>
    </location>
</feature>
<evidence type="ECO:0000259" key="15">
    <source>
        <dbReference type="PROSITE" id="PS51059"/>
    </source>
</evidence>
<keyword evidence="3" id="KW-1052">Target cell membrane</keyword>
<evidence type="ECO:0000313" key="18">
    <source>
        <dbReference type="RefSeq" id="XP_028967922.1"/>
    </source>
</evidence>
<dbReference type="PROSITE" id="PS50088">
    <property type="entry name" value="ANK_REPEAT"/>
    <property type="match status" value="6"/>
</dbReference>
<organism evidence="17 18">
    <name type="scientific">Galendromus occidentalis</name>
    <name type="common">western predatory mite</name>
    <dbReference type="NCBI Taxonomy" id="34638"/>
    <lineage>
        <taxon>Eukaryota</taxon>
        <taxon>Metazoa</taxon>
        <taxon>Ecdysozoa</taxon>
        <taxon>Arthropoda</taxon>
        <taxon>Chelicerata</taxon>
        <taxon>Arachnida</taxon>
        <taxon>Acari</taxon>
        <taxon>Parasitiformes</taxon>
        <taxon>Mesostigmata</taxon>
        <taxon>Gamasina</taxon>
        <taxon>Phytoseioidea</taxon>
        <taxon>Phytoseiidae</taxon>
        <taxon>Typhlodrominae</taxon>
        <taxon>Galendromus</taxon>
    </lineage>
</organism>
<dbReference type="GO" id="GO:0044218">
    <property type="term" value="C:other organism cell membrane"/>
    <property type="evidence" value="ECO:0007669"/>
    <property type="project" value="UniProtKB-KW"/>
</dbReference>
<dbReference type="KEGG" id="goe:108863629"/>
<dbReference type="GeneID" id="108863629"/>
<evidence type="ECO:0000256" key="3">
    <source>
        <dbReference type="ARBA" id="ARBA00022537"/>
    </source>
</evidence>
<feature type="domain" description="PARP catalytic" evidence="15">
    <location>
        <begin position="2290"/>
        <end position="2530"/>
    </location>
</feature>
<keyword evidence="13" id="KW-0175">Coiled coil</keyword>
<reference evidence="18" key="1">
    <citation type="submission" date="2025-08" db="UniProtKB">
        <authorList>
            <consortium name="RefSeq"/>
        </authorList>
    </citation>
    <scope>IDENTIFICATION</scope>
</reference>
<keyword evidence="6 11" id="KW-0040">ANK repeat</keyword>
<dbReference type="RefSeq" id="XP_028967922.1">
    <property type="nucleotide sequence ID" value="XM_029112089.1"/>
</dbReference>
<evidence type="ECO:0000256" key="13">
    <source>
        <dbReference type="SAM" id="Coils"/>
    </source>
</evidence>
<dbReference type="EC" id="2.4.2.-" evidence="12"/>
<feature type="repeat" description="ANK" evidence="11">
    <location>
        <begin position="889"/>
        <end position="921"/>
    </location>
</feature>
<evidence type="ECO:0000313" key="17">
    <source>
        <dbReference type="Proteomes" id="UP000694867"/>
    </source>
</evidence>
<dbReference type="PROSITE" id="PS50297">
    <property type="entry name" value="ANK_REP_REGION"/>
    <property type="match status" value="3"/>
</dbReference>
<feature type="repeat" description="ANK" evidence="11">
    <location>
        <begin position="751"/>
        <end position="783"/>
    </location>
</feature>
<evidence type="ECO:0000256" key="2">
    <source>
        <dbReference type="ARBA" id="ARBA00022483"/>
    </source>
</evidence>
<dbReference type="InterPro" id="IPR036770">
    <property type="entry name" value="Ankyrin_rpt-contain_sf"/>
</dbReference>
<dbReference type="SUPFAM" id="SSF48403">
    <property type="entry name" value="Ankyrin repeat"/>
    <property type="match status" value="3"/>
</dbReference>
<proteinExistence type="inferred from homology"/>
<evidence type="ECO:0000256" key="8">
    <source>
        <dbReference type="ARBA" id="ARBA00023298"/>
    </source>
</evidence>
<evidence type="ECO:0000256" key="11">
    <source>
        <dbReference type="PROSITE-ProRule" id="PRU00023"/>
    </source>
</evidence>
<feature type="compositionally biased region" description="Low complexity" evidence="14">
    <location>
        <begin position="72"/>
        <end position="94"/>
    </location>
</feature>
<feature type="repeat" description="ANK" evidence="11">
    <location>
        <begin position="1315"/>
        <end position="1353"/>
    </location>
</feature>
<evidence type="ECO:0000256" key="7">
    <source>
        <dbReference type="ARBA" id="ARBA00023136"/>
    </source>
</evidence>
<dbReference type="Gene3D" id="3.90.228.10">
    <property type="match status" value="1"/>
</dbReference>
<feature type="compositionally biased region" description="Polar residues" evidence="14">
    <location>
        <begin position="115"/>
        <end position="135"/>
    </location>
</feature>
<feature type="region of interest" description="Disordered" evidence="14">
    <location>
        <begin position="1"/>
        <end position="148"/>
    </location>
</feature>
<keyword evidence="4" id="KW-0677">Repeat</keyword>
<dbReference type="PROSITE" id="PS51977">
    <property type="entry name" value="WGR"/>
    <property type="match status" value="1"/>
</dbReference>
<accession>A0AAJ7WIC1</accession>
<evidence type="ECO:0000256" key="14">
    <source>
        <dbReference type="SAM" id="MobiDB-lite"/>
    </source>
</evidence>
<dbReference type="Gene3D" id="1.25.40.20">
    <property type="entry name" value="Ankyrin repeat-containing domain"/>
    <property type="match status" value="5"/>
</dbReference>
<dbReference type="PANTHER" id="PTHR24198:SF165">
    <property type="entry name" value="ANKYRIN REPEAT-CONTAINING PROTEIN-RELATED"/>
    <property type="match status" value="1"/>
</dbReference>
<keyword evidence="17" id="KW-1185">Reference proteome</keyword>
<feature type="repeat" description="ANK" evidence="11">
    <location>
        <begin position="819"/>
        <end position="847"/>
    </location>
</feature>
<evidence type="ECO:0000256" key="12">
    <source>
        <dbReference type="RuleBase" id="RU362114"/>
    </source>
</evidence>
<feature type="compositionally biased region" description="Basic residues" evidence="14">
    <location>
        <begin position="295"/>
        <end position="308"/>
    </location>
</feature>
<dbReference type="SMART" id="SM00773">
    <property type="entry name" value="WGR"/>
    <property type="match status" value="1"/>
</dbReference>
<keyword evidence="12" id="KW-0328">Glycosyltransferase</keyword>
<keyword evidence="8" id="KW-1053">Target membrane</keyword>
<dbReference type="InterPro" id="IPR002110">
    <property type="entry name" value="Ankyrin_rpt"/>
</dbReference>
<feature type="compositionally biased region" description="Basic and acidic residues" evidence="14">
    <location>
        <begin position="460"/>
        <end position="469"/>
    </location>
</feature>
<feature type="domain" description="WGR" evidence="16">
    <location>
        <begin position="2024"/>
        <end position="2121"/>
    </location>
</feature>
<dbReference type="Proteomes" id="UP000694867">
    <property type="component" value="Unplaced"/>
</dbReference>
<dbReference type="SMART" id="SM00248">
    <property type="entry name" value="ANK"/>
    <property type="match status" value="20"/>
</dbReference>
<evidence type="ECO:0000256" key="4">
    <source>
        <dbReference type="ARBA" id="ARBA00022737"/>
    </source>
</evidence>
<evidence type="ECO:0000256" key="6">
    <source>
        <dbReference type="ARBA" id="ARBA00023043"/>
    </source>
</evidence>
<dbReference type="GO" id="GO:0003950">
    <property type="term" value="F:NAD+ poly-ADP-ribosyltransferase activity"/>
    <property type="evidence" value="ECO:0007669"/>
    <property type="project" value="UniProtKB-UniRule"/>
</dbReference>
<dbReference type="GO" id="GO:0044231">
    <property type="term" value="C:host cell presynaptic membrane"/>
    <property type="evidence" value="ECO:0007669"/>
    <property type="project" value="UniProtKB-KW"/>
</dbReference>
<name>A0AAJ7WIC1_9ACAR</name>
<dbReference type="Pfam" id="PF05406">
    <property type="entry name" value="WGR"/>
    <property type="match status" value="1"/>
</dbReference>
<dbReference type="InterPro" id="IPR036930">
    <property type="entry name" value="WGR_dom_sf"/>
</dbReference>
<keyword evidence="2" id="KW-0268">Exocytosis</keyword>
<keyword evidence="12" id="KW-0520">NAD</keyword>